<comment type="caution">
    <text evidence="6">The sequence shown here is derived from an EMBL/GenBank/DDBJ whole genome shotgun (WGS) entry which is preliminary data.</text>
</comment>
<protein>
    <recommendedName>
        <fullName evidence="5">AMP-dependent synthetase/ligase domain-containing protein</fullName>
    </recommendedName>
</protein>
<feature type="domain" description="AMP-dependent synthetase/ligase" evidence="5">
    <location>
        <begin position="64"/>
        <end position="259"/>
    </location>
</feature>
<evidence type="ECO:0000256" key="2">
    <source>
        <dbReference type="ARBA" id="ARBA00006432"/>
    </source>
</evidence>
<organism evidence="6 7">
    <name type="scientific">Amblyomma americanum</name>
    <name type="common">Lone star tick</name>
    <dbReference type="NCBI Taxonomy" id="6943"/>
    <lineage>
        <taxon>Eukaryota</taxon>
        <taxon>Metazoa</taxon>
        <taxon>Ecdysozoa</taxon>
        <taxon>Arthropoda</taxon>
        <taxon>Chelicerata</taxon>
        <taxon>Arachnida</taxon>
        <taxon>Acari</taxon>
        <taxon>Parasitiformes</taxon>
        <taxon>Ixodida</taxon>
        <taxon>Ixodoidea</taxon>
        <taxon>Ixodidae</taxon>
        <taxon>Amblyomminae</taxon>
        <taxon>Amblyomma</taxon>
    </lineage>
</organism>
<comment type="similarity">
    <text evidence="2">Belongs to the ATP-dependent AMP-binding enzyme family.</text>
</comment>
<dbReference type="InterPro" id="IPR000873">
    <property type="entry name" value="AMP-dep_synth/lig_dom"/>
</dbReference>
<evidence type="ECO:0000313" key="6">
    <source>
        <dbReference type="EMBL" id="KAK8784006.1"/>
    </source>
</evidence>
<keyword evidence="3" id="KW-0436">Ligase</keyword>
<dbReference type="GO" id="GO:0005777">
    <property type="term" value="C:peroxisome"/>
    <property type="evidence" value="ECO:0007669"/>
    <property type="project" value="UniProtKB-SubCell"/>
</dbReference>
<dbReference type="GO" id="GO:0016405">
    <property type="term" value="F:CoA-ligase activity"/>
    <property type="evidence" value="ECO:0007669"/>
    <property type="project" value="TreeGrafter"/>
</dbReference>
<evidence type="ECO:0000256" key="3">
    <source>
        <dbReference type="ARBA" id="ARBA00022598"/>
    </source>
</evidence>
<evidence type="ECO:0000259" key="5">
    <source>
        <dbReference type="Pfam" id="PF00501"/>
    </source>
</evidence>
<dbReference type="Gene3D" id="2.30.38.10">
    <property type="entry name" value="Luciferase, Domain 3"/>
    <property type="match status" value="1"/>
</dbReference>
<reference evidence="6 7" key="1">
    <citation type="journal article" date="2023" name="Arcadia Sci">
        <title>De novo assembly of a long-read Amblyomma americanum tick genome.</title>
        <authorList>
            <person name="Chou S."/>
            <person name="Poskanzer K.E."/>
            <person name="Rollins M."/>
            <person name="Thuy-Boun P.S."/>
        </authorList>
    </citation>
    <scope>NUCLEOTIDE SEQUENCE [LARGE SCALE GENOMIC DNA]</scope>
    <source>
        <strain evidence="6">F_SG_1</strain>
        <tissue evidence="6">Salivary glands</tissue>
    </source>
</reference>
<keyword evidence="7" id="KW-1185">Reference proteome</keyword>
<name>A0AAQ4FAC2_AMBAM</name>
<dbReference type="Pfam" id="PF00501">
    <property type="entry name" value="AMP-binding"/>
    <property type="match status" value="1"/>
</dbReference>
<evidence type="ECO:0000256" key="4">
    <source>
        <dbReference type="ARBA" id="ARBA00023140"/>
    </source>
</evidence>
<dbReference type="PANTHER" id="PTHR24096">
    <property type="entry name" value="LONG-CHAIN-FATTY-ACID--COA LIGASE"/>
    <property type="match status" value="1"/>
</dbReference>
<evidence type="ECO:0000313" key="7">
    <source>
        <dbReference type="Proteomes" id="UP001321473"/>
    </source>
</evidence>
<comment type="subcellular location">
    <subcellularLocation>
        <location evidence="1">Peroxisome</location>
    </subcellularLocation>
</comment>
<proteinExistence type="inferred from homology"/>
<sequence length="270" mass="29228">MKATIKDGVVYSPYPKVDIPTCSVYNAMKEFLTKSPDKLALGLFMVGDSAPGFTSVSDFVNKNEDDFKEVRIEDPKKTTVALFYSSGTTGHAKGMEISHYSIVANLHLTKSLVSYEPGDVLLAWYPITYASGFMFTPVAACVGSNCLVVNPNLSFDEFVYYVNKYKVTTFAAGPSRLHYYVAAMLKTGTKLPSVKYINVGGTVLTQEFAKMIMVAFDGLQSLRNVYGMSESCGVICTPPKGDISPGNVGFPAPMVELKLGSSPYKGSGLV</sequence>
<dbReference type="SUPFAM" id="SSF56801">
    <property type="entry name" value="Acetyl-CoA synthetase-like"/>
    <property type="match status" value="1"/>
</dbReference>
<dbReference type="Proteomes" id="UP001321473">
    <property type="component" value="Unassembled WGS sequence"/>
</dbReference>
<dbReference type="Gene3D" id="3.40.50.980">
    <property type="match status" value="2"/>
</dbReference>
<gene>
    <name evidence="6" type="ORF">V5799_009629</name>
</gene>
<dbReference type="InterPro" id="IPR020845">
    <property type="entry name" value="AMP-binding_CS"/>
</dbReference>
<dbReference type="PROSITE" id="PS00455">
    <property type="entry name" value="AMP_BINDING"/>
    <property type="match status" value="1"/>
</dbReference>
<keyword evidence="4" id="KW-0576">Peroxisome</keyword>
<dbReference type="PANTHER" id="PTHR24096:SF149">
    <property type="entry name" value="AMP-BINDING DOMAIN-CONTAINING PROTEIN-RELATED"/>
    <property type="match status" value="1"/>
</dbReference>
<evidence type="ECO:0000256" key="1">
    <source>
        <dbReference type="ARBA" id="ARBA00004275"/>
    </source>
</evidence>
<accession>A0AAQ4FAC2</accession>
<dbReference type="AlphaFoldDB" id="A0AAQ4FAC2"/>
<dbReference type="EMBL" id="JARKHS020004941">
    <property type="protein sequence ID" value="KAK8784006.1"/>
    <property type="molecule type" value="Genomic_DNA"/>
</dbReference>